<sequence length="186" mass="21698">MDPRSSSTLKIFFRNSRSIQSKLLELRIEALDCDITTCIETWLKPGMCLELPGFHSCRRNRLRPRCDGVAIWSSPSPNPYLKPILNYRSTRNLYIIHVESLHGPLDENFTNVRNEHKSYQTSRFVLTIWVCNEISKKNGFENVVFLTFRLVRVATYFCSYLFIYPSLNKCKILISSHTYGSDSEFL</sequence>
<keyword evidence="2" id="KW-1185">Reference proteome</keyword>
<evidence type="ECO:0000313" key="2">
    <source>
        <dbReference type="Proteomes" id="UP000479190"/>
    </source>
</evidence>
<organism evidence="1 2">
    <name type="scientific">Trichogramma brassicae</name>
    <dbReference type="NCBI Taxonomy" id="86971"/>
    <lineage>
        <taxon>Eukaryota</taxon>
        <taxon>Metazoa</taxon>
        <taxon>Ecdysozoa</taxon>
        <taxon>Arthropoda</taxon>
        <taxon>Hexapoda</taxon>
        <taxon>Insecta</taxon>
        <taxon>Pterygota</taxon>
        <taxon>Neoptera</taxon>
        <taxon>Endopterygota</taxon>
        <taxon>Hymenoptera</taxon>
        <taxon>Apocrita</taxon>
        <taxon>Proctotrupomorpha</taxon>
        <taxon>Chalcidoidea</taxon>
        <taxon>Trichogrammatidae</taxon>
        <taxon>Trichogramma</taxon>
    </lineage>
</organism>
<accession>A0A6H5IA28</accession>
<dbReference type="EMBL" id="CADCXV010000760">
    <property type="protein sequence ID" value="CAB0034827.1"/>
    <property type="molecule type" value="Genomic_DNA"/>
</dbReference>
<protein>
    <submittedName>
        <fullName evidence="1">Uncharacterized protein</fullName>
    </submittedName>
</protein>
<dbReference type="Proteomes" id="UP000479190">
    <property type="component" value="Unassembled WGS sequence"/>
</dbReference>
<evidence type="ECO:0000313" key="1">
    <source>
        <dbReference type="EMBL" id="CAB0034827.1"/>
    </source>
</evidence>
<name>A0A6H5IA28_9HYME</name>
<dbReference type="AlphaFoldDB" id="A0A6H5IA28"/>
<reference evidence="1 2" key="1">
    <citation type="submission" date="2020-02" db="EMBL/GenBank/DDBJ databases">
        <authorList>
            <person name="Ferguson B K."/>
        </authorList>
    </citation>
    <scope>NUCLEOTIDE SEQUENCE [LARGE SCALE GENOMIC DNA]</scope>
</reference>
<gene>
    <name evidence="1" type="ORF">TBRA_LOCUS6725</name>
</gene>
<proteinExistence type="predicted"/>